<dbReference type="AlphaFoldDB" id="A0A402A9Q5"/>
<evidence type="ECO:0000313" key="2">
    <source>
        <dbReference type="Proteomes" id="UP000287352"/>
    </source>
</evidence>
<reference evidence="2" key="1">
    <citation type="submission" date="2018-12" db="EMBL/GenBank/DDBJ databases">
        <title>Tengunoibacter tsumagoiensis gen. nov., sp. nov., Dictyobacter kobayashii sp. nov., D. alpinus sp. nov., and D. joshuensis sp. nov. and description of Dictyobacteraceae fam. nov. within the order Ktedonobacterales isolated from Tengu-no-mugimeshi.</title>
        <authorList>
            <person name="Wang C.M."/>
            <person name="Zheng Y."/>
            <person name="Sakai Y."/>
            <person name="Toyoda A."/>
            <person name="Minakuchi Y."/>
            <person name="Abe K."/>
            <person name="Yokota A."/>
            <person name="Yabe S."/>
        </authorList>
    </citation>
    <scope>NUCLEOTIDE SEQUENCE [LARGE SCALE GENOMIC DNA]</scope>
    <source>
        <strain evidence="2">Uno3</strain>
    </source>
</reference>
<dbReference type="Gene3D" id="2.60.120.620">
    <property type="entry name" value="q2cbj1_9rhob like domain"/>
    <property type="match status" value="1"/>
</dbReference>
<name>A0A402A9Q5_9CHLR</name>
<dbReference type="Proteomes" id="UP000287352">
    <property type="component" value="Unassembled WGS sequence"/>
</dbReference>
<dbReference type="Pfam" id="PF05721">
    <property type="entry name" value="PhyH"/>
    <property type="match status" value="1"/>
</dbReference>
<dbReference type="PANTHER" id="PTHR20883">
    <property type="entry name" value="PHYTANOYL-COA DIOXYGENASE DOMAIN CONTAINING 1"/>
    <property type="match status" value="1"/>
</dbReference>
<organism evidence="1 2">
    <name type="scientific">Tengunoibacter tsumagoiensis</name>
    <dbReference type="NCBI Taxonomy" id="2014871"/>
    <lineage>
        <taxon>Bacteria</taxon>
        <taxon>Bacillati</taxon>
        <taxon>Chloroflexota</taxon>
        <taxon>Ktedonobacteria</taxon>
        <taxon>Ktedonobacterales</taxon>
        <taxon>Dictyobacteraceae</taxon>
        <taxon>Tengunoibacter</taxon>
    </lineage>
</organism>
<comment type="caution">
    <text evidence="1">The sequence shown here is derived from an EMBL/GenBank/DDBJ whole genome shotgun (WGS) entry which is preliminary data.</text>
</comment>
<dbReference type="GO" id="GO:0016706">
    <property type="term" value="F:2-oxoglutarate-dependent dioxygenase activity"/>
    <property type="evidence" value="ECO:0007669"/>
    <property type="project" value="UniProtKB-ARBA"/>
</dbReference>
<dbReference type="GO" id="GO:0005506">
    <property type="term" value="F:iron ion binding"/>
    <property type="evidence" value="ECO:0007669"/>
    <property type="project" value="UniProtKB-ARBA"/>
</dbReference>
<dbReference type="OrthoDB" id="9796766at2"/>
<protein>
    <recommendedName>
        <fullName evidence="3">Phytanoyl-CoA dioxygenase</fullName>
    </recommendedName>
</protein>
<dbReference type="InterPro" id="IPR008775">
    <property type="entry name" value="Phytyl_CoA_dOase-like"/>
</dbReference>
<evidence type="ECO:0008006" key="3">
    <source>
        <dbReference type="Google" id="ProtNLM"/>
    </source>
</evidence>
<accession>A0A402A9Q5</accession>
<dbReference type="EMBL" id="BIFR01000002">
    <property type="protein sequence ID" value="GCE15892.1"/>
    <property type="molecule type" value="Genomic_DNA"/>
</dbReference>
<keyword evidence="2" id="KW-1185">Reference proteome</keyword>
<dbReference type="RefSeq" id="WP_126583297.1">
    <property type="nucleotide sequence ID" value="NZ_BIFR01000002.1"/>
</dbReference>
<sequence length="318" mass="36769">MTTYNTAVMPEAHEYAGRSPFHLTEEQIQFFDDNGYLILRNWIPQDLLQRLQNAGEAWIQQGYASQEGQPLHKDYAFTQRPHGRVMFRVEYLHNKGQEASLELLGSPYVQAVAESLTGANFVPTYESMVFKEKQDGAAIRWHQDAVHPRSYRIFNYDLYLDRSTADGGALRVIPGSQKRRQDICDLTDRFGWEPENVITVEMEPGDVLLHDVMVVHGSPQVEGKNLRRTIYYEFRAAEEIIKEGPWDRTWIDRRLRLLPEAQRHFRQRYPQVEPFTWNVTPDFRPENLTSDKVELKVEHGTHTGGTFCSAGDAGKKEA</sequence>
<dbReference type="SUPFAM" id="SSF51197">
    <property type="entry name" value="Clavaminate synthase-like"/>
    <property type="match status" value="1"/>
</dbReference>
<evidence type="ECO:0000313" key="1">
    <source>
        <dbReference type="EMBL" id="GCE15892.1"/>
    </source>
</evidence>
<dbReference type="PANTHER" id="PTHR20883:SF48">
    <property type="entry name" value="ECTOINE DIOXYGENASE"/>
    <property type="match status" value="1"/>
</dbReference>
<gene>
    <name evidence="1" type="ORF">KTT_57510</name>
</gene>
<proteinExistence type="predicted"/>